<keyword evidence="4" id="KW-1185">Reference proteome</keyword>
<evidence type="ECO:0008006" key="5">
    <source>
        <dbReference type="Google" id="ProtNLM"/>
    </source>
</evidence>
<evidence type="ECO:0000256" key="1">
    <source>
        <dbReference type="ARBA" id="ARBA00023172"/>
    </source>
</evidence>
<dbReference type="Gene3D" id="1.10.443.10">
    <property type="entry name" value="Intergrase catalytic core"/>
    <property type="match status" value="1"/>
</dbReference>
<dbReference type="InterPro" id="IPR011010">
    <property type="entry name" value="DNA_brk_join_enz"/>
</dbReference>
<keyword evidence="1" id="KW-0233">DNA recombination</keyword>
<organism evidence="3 4">
    <name type="scientific">Nocardioides aquiterrae</name>
    <dbReference type="NCBI Taxonomy" id="203799"/>
    <lineage>
        <taxon>Bacteria</taxon>
        <taxon>Bacillati</taxon>
        <taxon>Actinomycetota</taxon>
        <taxon>Actinomycetes</taxon>
        <taxon>Propionibacteriales</taxon>
        <taxon>Nocardioidaceae</taxon>
        <taxon>Nocardioides</taxon>
    </lineage>
</organism>
<feature type="compositionally biased region" description="Basic and acidic residues" evidence="2">
    <location>
        <begin position="1"/>
        <end position="21"/>
    </location>
</feature>
<protein>
    <recommendedName>
        <fullName evidence="5">Tyr recombinase domain-containing protein</fullName>
    </recommendedName>
</protein>
<dbReference type="SUPFAM" id="SSF56349">
    <property type="entry name" value="DNA breaking-rejoining enzymes"/>
    <property type="match status" value="1"/>
</dbReference>
<feature type="region of interest" description="Disordered" evidence="2">
    <location>
        <begin position="1"/>
        <end position="57"/>
    </location>
</feature>
<accession>A0ABP4F409</accession>
<comment type="caution">
    <text evidence="3">The sequence shown here is derived from an EMBL/GenBank/DDBJ whole genome shotgun (WGS) entry which is preliminary data.</text>
</comment>
<evidence type="ECO:0000313" key="3">
    <source>
        <dbReference type="EMBL" id="GAA1150788.1"/>
    </source>
</evidence>
<evidence type="ECO:0000313" key="4">
    <source>
        <dbReference type="Proteomes" id="UP001499979"/>
    </source>
</evidence>
<sequence length="418" mass="46650">MSDRPDGRPSSERSTRLRLVDSAEPAVPRPFDQPTFQPRPLGPATGPVQRPLPAPPPDEKVVWPSVGWLAHYADCPEGRRCRHHVAFPDWWLDMVTRGIPYAADTDVALQHAVGRVNRFKGHPPMQPDALLFTRQAVLDSLVVAPAPITESWVMGSLAAVSGLVRWVHNTGQPLAREHVFSEEVRYRWVDGAGHLTKESARIYAVRLELIADHLNGAVVKRLPRATKVQEAPVEPLTPFEEADLWVWSRGLRPLTRRQRVQASIVTGLGLGLTRGEKYLLVKEDVTVTGDGVFATIAHPVTGEVRTVACRRDWEDRLAALVFEMKPHHYLTAPWRDTRPSPQSADESMRRAHKARPPVDFNNVRLRNTWLCHHLANGTPLKVLMQAADMAEANHLHNLLTLLPDVSEADALAALRGRA</sequence>
<evidence type="ECO:0000256" key="2">
    <source>
        <dbReference type="SAM" id="MobiDB-lite"/>
    </source>
</evidence>
<dbReference type="Proteomes" id="UP001499979">
    <property type="component" value="Unassembled WGS sequence"/>
</dbReference>
<feature type="region of interest" description="Disordered" evidence="2">
    <location>
        <begin position="333"/>
        <end position="354"/>
    </location>
</feature>
<name>A0ABP4F409_9ACTN</name>
<gene>
    <name evidence="3" type="ORF">GCM10009606_31750</name>
</gene>
<dbReference type="EMBL" id="BAAAJE010000016">
    <property type="protein sequence ID" value="GAA1150788.1"/>
    <property type="molecule type" value="Genomic_DNA"/>
</dbReference>
<proteinExistence type="predicted"/>
<reference evidence="4" key="1">
    <citation type="journal article" date="2019" name="Int. J. Syst. Evol. Microbiol.">
        <title>The Global Catalogue of Microorganisms (GCM) 10K type strain sequencing project: providing services to taxonomists for standard genome sequencing and annotation.</title>
        <authorList>
            <consortium name="The Broad Institute Genomics Platform"/>
            <consortium name="The Broad Institute Genome Sequencing Center for Infectious Disease"/>
            <person name="Wu L."/>
            <person name="Ma J."/>
        </authorList>
    </citation>
    <scope>NUCLEOTIDE SEQUENCE [LARGE SCALE GENOMIC DNA]</scope>
    <source>
        <strain evidence="4">JCM 11813</strain>
    </source>
</reference>
<dbReference type="InterPro" id="IPR013762">
    <property type="entry name" value="Integrase-like_cat_sf"/>
</dbReference>